<organism evidence="3">
    <name type="scientific">Picochlorum oklahomense</name>
    <dbReference type="NCBI Taxonomy" id="249345"/>
    <lineage>
        <taxon>Eukaryota</taxon>
        <taxon>Viridiplantae</taxon>
        <taxon>Chlorophyta</taxon>
        <taxon>core chlorophytes</taxon>
        <taxon>Trebouxiophyceae</taxon>
        <taxon>Trebouxiophyceae incertae sedis</taxon>
        <taxon>Picochlorum</taxon>
    </lineage>
</organism>
<dbReference type="AlphaFoldDB" id="A0A7S1GGW5"/>
<sequence>MALPRVSFESNGSLAVDTHAIKHHASLLHIQEQKGPETPNMVTKGAVSEQEHQDTPPPKSAFVPVEKAIRETSAPQRYISNHHYDESMNVEGLAGIVDSVGSKVRQLARVLKQVEGMVSSVEMRMDGSMRERSALQSENDHLMKTVKVLENDVRLAQRECRDAERHVAHVQDKVEDTERDLRRLEEEYKRLEESKVSDSFQWDVLRVDLEKEVDALRAMVRVREDRVAHDARMLSALQAKVGELESEITQMKEEKDVLSQRYLAQKSELDTVLNAVAQEQKEHAKSRDALQSLTATNADLNNAMKEIEAAKKDVETRLELVQSDRNHALNKLEFLQMSHTKDVERSEKMLGEMKSCHAEAIASKEEELRCQKGLRDAAVADADSLRQQIISLEEKFSKEKASLVDDLEHLKGTNATLEASNAVLQASVRELEMSGDAERRKVSDLEGKMKKISKETEEVEKRNKSLEESQGILKDRLEECEAVIKLHEEMQEKAKTIHASSMPLQDDDYDHQEEKATRSRHASMETSVRRKIARRMKASQHIQTGATKP</sequence>
<feature type="coiled-coil region" evidence="1">
    <location>
        <begin position="234"/>
        <end position="261"/>
    </location>
</feature>
<gene>
    <name evidence="3" type="ORF">POKL1161_LOCUS702</name>
</gene>
<evidence type="ECO:0000313" key="3">
    <source>
        <dbReference type="EMBL" id="CAD8928349.1"/>
    </source>
</evidence>
<evidence type="ECO:0000256" key="2">
    <source>
        <dbReference type="SAM" id="MobiDB-lite"/>
    </source>
</evidence>
<reference evidence="3" key="1">
    <citation type="submission" date="2021-01" db="EMBL/GenBank/DDBJ databases">
        <authorList>
            <person name="Corre E."/>
            <person name="Pelletier E."/>
            <person name="Niang G."/>
            <person name="Scheremetjew M."/>
            <person name="Finn R."/>
            <person name="Kale V."/>
            <person name="Holt S."/>
            <person name="Cochrane G."/>
            <person name="Meng A."/>
            <person name="Brown T."/>
            <person name="Cohen L."/>
        </authorList>
    </citation>
    <scope>NUCLEOTIDE SEQUENCE</scope>
    <source>
        <strain evidence="3">CCMP2329</strain>
    </source>
</reference>
<feature type="region of interest" description="Disordered" evidence="2">
    <location>
        <begin position="498"/>
        <end position="528"/>
    </location>
</feature>
<feature type="coiled-coil region" evidence="1">
    <location>
        <begin position="375"/>
        <end position="402"/>
    </location>
</feature>
<keyword evidence="1" id="KW-0175">Coiled coil</keyword>
<proteinExistence type="predicted"/>
<feature type="coiled-coil region" evidence="1">
    <location>
        <begin position="290"/>
        <end position="324"/>
    </location>
</feature>
<accession>A0A7S1GGW5</accession>
<feature type="coiled-coil region" evidence="1">
    <location>
        <begin position="132"/>
        <end position="201"/>
    </location>
</feature>
<feature type="region of interest" description="Disordered" evidence="2">
    <location>
        <begin position="31"/>
        <end position="60"/>
    </location>
</feature>
<dbReference type="EMBL" id="HBFV01001022">
    <property type="protein sequence ID" value="CAD8928349.1"/>
    <property type="molecule type" value="Transcribed_RNA"/>
</dbReference>
<name>A0A7S1GGW5_9CHLO</name>
<dbReference type="SUPFAM" id="SSF57997">
    <property type="entry name" value="Tropomyosin"/>
    <property type="match status" value="1"/>
</dbReference>
<dbReference type="Gene3D" id="1.10.287.1490">
    <property type="match status" value="1"/>
</dbReference>
<feature type="coiled-coil region" evidence="1">
    <location>
        <begin position="442"/>
        <end position="469"/>
    </location>
</feature>
<evidence type="ECO:0000256" key="1">
    <source>
        <dbReference type="SAM" id="Coils"/>
    </source>
</evidence>
<protein>
    <submittedName>
        <fullName evidence="3">Uncharacterized protein</fullName>
    </submittedName>
</protein>